<name>A0AAW4BG61_VIBAN</name>
<proteinExistence type="predicted"/>
<dbReference type="EMBL" id="SCLC01000091">
    <property type="protein sequence ID" value="MBF4436389.1"/>
    <property type="molecule type" value="Genomic_DNA"/>
</dbReference>
<comment type="caution">
    <text evidence="2">The sequence shown here is derived from an EMBL/GenBank/DDBJ whole genome shotgun (WGS) entry which is preliminary data.</text>
</comment>
<accession>A0AAW4BG61</accession>
<keyword evidence="2" id="KW-0675">Receptor</keyword>
<feature type="transmembrane region" description="Helical" evidence="1">
    <location>
        <begin position="78"/>
        <end position="100"/>
    </location>
</feature>
<keyword evidence="1" id="KW-1133">Transmembrane helix</keyword>
<reference evidence="2" key="1">
    <citation type="journal article" date="2021" name="PeerJ">
        <title>Analysis of 44 Vibrio anguillarum genomes reveals high genetic diversity.</title>
        <authorList>
            <person name="Hansen M.J."/>
            <person name="Dalsgaard I."/>
        </authorList>
    </citation>
    <scope>NUCLEOTIDE SEQUENCE</scope>
    <source>
        <strain evidence="2">850617-1/1</strain>
    </source>
</reference>
<dbReference type="AlphaFoldDB" id="A0AAW4BG61"/>
<sequence>MDFVLSWIDQLSSFNQGLLGSAVFAISSWFVQKVFSKAKSSGSEFLDAYITLDVHKHVLHKHYVRSKNIQMASYGSSIALLLAARWVILAFMSLIFVFGVQSALDGKWLYVVGAWVSFNYMFEARNWVKDSGTDKSVAHIDQEKVQAVTEKLIPELVNNSESKHEIEQSKNG</sequence>
<organism evidence="2 3">
    <name type="scientific">Vibrio anguillarum</name>
    <name type="common">Listonella anguillarum</name>
    <dbReference type="NCBI Taxonomy" id="55601"/>
    <lineage>
        <taxon>Bacteria</taxon>
        <taxon>Pseudomonadati</taxon>
        <taxon>Pseudomonadota</taxon>
        <taxon>Gammaproteobacteria</taxon>
        <taxon>Vibrionales</taxon>
        <taxon>Vibrionaceae</taxon>
        <taxon>Vibrio</taxon>
    </lineage>
</organism>
<keyword evidence="1" id="KW-0472">Membrane</keyword>
<gene>
    <name evidence="2" type="ORF">ERJ77_18095</name>
</gene>
<evidence type="ECO:0000313" key="2">
    <source>
        <dbReference type="EMBL" id="MBF4436389.1"/>
    </source>
</evidence>
<keyword evidence="1" id="KW-0812">Transmembrane</keyword>
<protein>
    <submittedName>
        <fullName evidence="2">V3/V1b-type arginine vasotocin receptor</fullName>
    </submittedName>
</protein>
<evidence type="ECO:0000313" key="3">
    <source>
        <dbReference type="Proteomes" id="UP000786185"/>
    </source>
</evidence>
<evidence type="ECO:0000256" key="1">
    <source>
        <dbReference type="SAM" id="Phobius"/>
    </source>
</evidence>
<dbReference type="Proteomes" id="UP000786185">
    <property type="component" value="Unassembled WGS sequence"/>
</dbReference>